<dbReference type="GO" id="GO:0048471">
    <property type="term" value="C:perinuclear region of cytoplasm"/>
    <property type="evidence" value="ECO:0007669"/>
    <property type="project" value="TreeGrafter"/>
</dbReference>
<feature type="region of interest" description="Disordered" evidence="4">
    <location>
        <begin position="57"/>
        <end position="76"/>
    </location>
</feature>
<dbReference type="PANTHER" id="PTHR24113">
    <property type="entry name" value="RAN GTPASE-ACTIVATING PROTEIN 1"/>
    <property type="match status" value="1"/>
</dbReference>
<evidence type="ECO:0000256" key="1">
    <source>
        <dbReference type="ARBA" id="ARBA00022468"/>
    </source>
</evidence>
<gene>
    <name evidence="5" type="ORF">Cvel_21439</name>
</gene>
<dbReference type="GO" id="GO:0006913">
    <property type="term" value="P:nucleocytoplasmic transport"/>
    <property type="evidence" value="ECO:0007669"/>
    <property type="project" value="TreeGrafter"/>
</dbReference>
<keyword evidence="1" id="KW-0343">GTPase activation</keyword>
<dbReference type="GO" id="GO:0005096">
    <property type="term" value="F:GTPase activator activity"/>
    <property type="evidence" value="ECO:0007669"/>
    <property type="project" value="UniProtKB-KW"/>
</dbReference>
<evidence type="ECO:0000313" key="5">
    <source>
        <dbReference type="EMBL" id="CEM27589.1"/>
    </source>
</evidence>
<dbReference type="PhylomeDB" id="A0A0G4GE00"/>
<dbReference type="GO" id="GO:0005829">
    <property type="term" value="C:cytosol"/>
    <property type="evidence" value="ECO:0007669"/>
    <property type="project" value="TreeGrafter"/>
</dbReference>
<evidence type="ECO:0000256" key="3">
    <source>
        <dbReference type="ARBA" id="ARBA00022737"/>
    </source>
</evidence>
<keyword evidence="3" id="KW-0677">Repeat</keyword>
<name>A0A0G4GE00_9ALVE</name>
<dbReference type="SMART" id="SM00367">
    <property type="entry name" value="LRR_CC"/>
    <property type="match status" value="5"/>
</dbReference>
<organism evidence="5">
    <name type="scientific">Chromera velia CCMP2878</name>
    <dbReference type="NCBI Taxonomy" id="1169474"/>
    <lineage>
        <taxon>Eukaryota</taxon>
        <taxon>Sar</taxon>
        <taxon>Alveolata</taxon>
        <taxon>Colpodellida</taxon>
        <taxon>Chromeraceae</taxon>
        <taxon>Chromera</taxon>
    </lineage>
</organism>
<dbReference type="Pfam" id="PF13516">
    <property type="entry name" value="LRR_6"/>
    <property type="match status" value="4"/>
</dbReference>
<sequence length="1290" mass="138541">MVEVTKTRFFTSRALEIMRKIPKSDVKPEIVIKKEEDLPEVKQKKGVARLFSTSAAAATTAVGPSPMVEEPFDDDDKEAPHFRVQVEVLSESNEEPVEDVQAPLADTGEDNEVDVMEELFRDQQLDGEEAMRVRSSRNPGSDGNKQIQLMLGHHKDDENSDIDLEESDEESFLELDVSNSEKEDRIIQDFQEMTLSQLAKERESFRLAWLNLFLLNQNKALGKVPVAPPRSIDLSDSVGVKGRALPLLLRFLERLQAAREDGVRAPRLKQFTFADNPIGLEGIGALTKEVKEGKAASLHVLDLEKTGLEKQGMKSLSEAMKEKSLLTDEAVKPLAESMGRGDLMNLEVLDLGGNCCWGRFLGDLGGALRADVVPHLRELSVTDARGSDMVGSKEPITSFLSALSAPECPPSLQVRGLRLTDGDLSEEEVCAVGASKYRPLRTLDLSLPPTQVTPFLEEVVGAEEAPTYEVIDLCLHFLDAANEGLSLVGEAIQSGRFACVRKLWVGDLHDPDGAADPIDFVGGKTALFTAFSPTRLPLLSEFQMHRFLLTDADITRFAEAVRVGNLSGLRVLQMRAADMDEDFGQEGMDALIIALVESGEGLPFLNELDLRDTKAGEAAESWERVFASGKLPCLSDINLSNTLLTCQTLRRLGEAVRGGGLVGVLSLDLSSNTGIGRGVWGEFMRAVAESERGMPKLKNLNLMDTPACLAGGPVSLALGSGKVSSLEDLGVGIFYFDQAGVGNLEEAVRTGQFPPRLDKFAFQLSQANGNQPINLDGLVRAIAESGRGLPSCIASLGLSPARFSEQALVSLTASGGSDSWGKLSQLKCLDLSSCRVDNARLKRLAEVFSAHECRELQSVNLQNNNQITAAGVSAFLEVIAQIEGGLPKLKSLDLQGTGVELIGGKVALAFTSWRLPSLEGLGVDSFVLDSMGAKDLGEAVRRGGWPPNLRNIGFLLTQPHCEVDELFRAIGESERGLPPCVAQLRINGGRLSEEALAFLATNGGGAVEGRLSHLKYLELSSCGIDNAGLGRLGEVFSFHECRELEHVNLRNNNQITAAGVFAFFEAIAHSERGMPKLKRLDFQGTGVEFIGGKVALAFASGMFPSLEGLGVDSFFLDSMGVKDLGEAVRRRGEEALAFLAASGGGASGGRLLELKYLDLSRCGIDDAGLGRLGEVFSLHECRALEVVALRNNKEVTAAGVSAFFGAITQSEGGMPNLKQLNLLGTSACLAGGPIAVALTSGKVPSLEGLGVVTFSLDVSGVEILGEAVRRGGWPSRLKEITFELTQASTG</sequence>
<proteinExistence type="predicted"/>
<dbReference type="InterPro" id="IPR027038">
    <property type="entry name" value="RanGap"/>
</dbReference>
<evidence type="ECO:0000256" key="4">
    <source>
        <dbReference type="SAM" id="MobiDB-lite"/>
    </source>
</evidence>
<dbReference type="Gene3D" id="3.80.10.10">
    <property type="entry name" value="Ribonuclease Inhibitor"/>
    <property type="match status" value="5"/>
</dbReference>
<keyword evidence="2" id="KW-0433">Leucine-rich repeat</keyword>
<dbReference type="EMBL" id="CDMZ01001116">
    <property type="protein sequence ID" value="CEM27589.1"/>
    <property type="molecule type" value="Genomic_DNA"/>
</dbReference>
<dbReference type="SUPFAM" id="SSF52047">
    <property type="entry name" value="RNI-like"/>
    <property type="match status" value="2"/>
</dbReference>
<dbReference type="InterPro" id="IPR001611">
    <property type="entry name" value="Leu-rich_rpt"/>
</dbReference>
<dbReference type="InterPro" id="IPR032675">
    <property type="entry name" value="LRR_dom_sf"/>
</dbReference>
<dbReference type="InterPro" id="IPR006553">
    <property type="entry name" value="Leu-rich_rpt_Cys-con_subtyp"/>
</dbReference>
<dbReference type="GO" id="GO:0031267">
    <property type="term" value="F:small GTPase binding"/>
    <property type="evidence" value="ECO:0007669"/>
    <property type="project" value="TreeGrafter"/>
</dbReference>
<dbReference type="VEuPathDB" id="CryptoDB:Cvel_21439"/>
<accession>A0A0G4GE00</accession>
<dbReference type="SMART" id="SM00368">
    <property type="entry name" value="LRR_RI"/>
    <property type="match status" value="9"/>
</dbReference>
<protein>
    <submittedName>
        <fullName evidence="5">Uncharacterized protein</fullName>
    </submittedName>
</protein>
<dbReference type="GO" id="GO:0005634">
    <property type="term" value="C:nucleus"/>
    <property type="evidence" value="ECO:0007669"/>
    <property type="project" value="TreeGrafter"/>
</dbReference>
<evidence type="ECO:0000256" key="2">
    <source>
        <dbReference type="ARBA" id="ARBA00022614"/>
    </source>
</evidence>
<dbReference type="PANTHER" id="PTHR24113:SF12">
    <property type="entry name" value="RAN GTPASE-ACTIVATING PROTEIN 1"/>
    <property type="match status" value="1"/>
</dbReference>
<reference evidence="5" key="1">
    <citation type="submission" date="2014-11" db="EMBL/GenBank/DDBJ databases">
        <authorList>
            <person name="Otto D Thomas"/>
            <person name="Naeem Raeece"/>
        </authorList>
    </citation>
    <scope>NUCLEOTIDE SEQUENCE</scope>
</reference>